<protein>
    <submittedName>
        <fullName evidence="3">Uncharacterized protein LOC125178947</fullName>
    </submittedName>
</protein>
<keyword evidence="2" id="KW-1185">Reference proteome</keyword>
<dbReference type="RefSeq" id="XP_047739827.1">
    <property type="nucleotide sequence ID" value="XM_047883871.1"/>
</dbReference>
<dbReference type="Proteomes" id="UP000694843">
    <property type="component" value="Unplaced"/>
</dbReference>
<evidence type="ECO:0000313" key="3">
    <source>
        <dbReference type="RefSeq" id="XP_047739827.1"/>
    </source>
</evidence>
<evidence type="ECO:0000313" key="2">
    <source>
        <dbReference type="Proteomes" id="UP000694843"/>
    </source>
</evidence>
<feature type="region of interest" description="Disordered" evidence="1">
    <location>
        <begin position="229"/>
        <end position="248"/>
    </location>
</feature>
<dbReference type="KEGG" id="hazt:125178947"/>
<reference evidence="3" key="1">
    <citation type="submission" date="2025-08" db="UniProtKB">
        <authorList>
            <consortium name="RefSeq"/>
        </authorList>
    </citation>
    <scope>IDENTIFICATION</scope>
    <source>
        <tissue evidence="3">Whole organism</tissue>
    </source>
</reference>
<sequence>MDTRNKLEPCTDAINAVITASDDHVDQECSGRNMATVVNMVTSGLSQNNTTNSPKQSCNNGSSVCSSTVIASTADATGISASSSNDSPTHLSINCTETGKILSNLLIAKIPDIDSSDVSPSTTSIVKYSVATKMKEVCLDNEENLAFFSASLEGTTNSDHFVCNDSYGSMDDKSELSGNNISALNNAEVEVEPELTIVETSNQPSTSLDTKTCWPLTLTCTLNAITLSRLSPPPPPSPGPTPADALTLASSHPSANLCRSSGVRAPALTRILCAEDSGCSEDLARFPLGGDEGCPLVWTLDLTALVALSKHEVT</sequence>
<organism evidence="2 3">
    <name type="scientific">Hyalella azteca</name>
    <name type="common">Amphipod</name>
    <dbReference type="NCBI Taxonomy" id="294128"/>
    <lineage>
        <taxon>Eukaryota</taxon>
        <taxon>Metazoa</taxon>
        <taxon>Ecdysozoa</taxon>
        <taxon>Arthropoda</taxon>
        <taxon>Crustacea</taxon>
        <taxon>Multicrustacea</taxon>
        <taxon>Malacostraca</taxon>
        <taxon>Eumalacostraca</taxon>
        <taxon>Peracarida</taxon>
        <taxon>Amphipoda</taxon>
        <taxon>Senticaudata</taxon>
        <taxon>Talitrida</taxon>
        <taxon>Talitroidea</taxon>
        <taxon>Hyalellidae</taxon>
        <taxon>Hyalella</taxon>
    </lineage>
</organism>
<accession>A0A979FT85</accession>
<name>A0A979FT85_HYAAZ</name>
<gene>
    <name evidence="3" type="primary">LOC125178947</name>
</gene>
<feature type="compositionally biased region" description="Pro residues" evidence="1">
    <location>
        <begin position="231"/>
        <end position="241"/>
    </location>
</feature>
<proteinExistence type="predicted"/>
<evidence type="ECO:0000256" key="1">
    <source>
        <dbReference type="SAM" id="MobiDB-lite"/>
    </source>
</evidence>
<dbReference type="GeneID" id="125178947"/>
<dbReference type="AlphaFoldDB" id="A0A979FT85"/>